<comment type="caution">
    <text evidence="2">The sequence shown here is derived from an EMBL/GenBank/DDBJ whole genome shotgun (WGS) entry which is preliminary data.</text>
</comment>
<dbReference type="InterPro" id="IPR025961">
    <property type="entry name" value="Metal_resist"/>
</dbReference>
<feature type="region of interest" description="Disordered" evidence="1">
    <location>
        <begin position="133"/>
        <end position="169"/>
    </location>
</feature>
<protein>
    <submittedName>
        <fullName evidence="2">Periplasmic heavy metal sensor</fullName>
    </submittedName>
</protein>
<gene>
    <name evidence="2" type="ORF">ENN51_08665</name>
</gene>
<dbReference type="Proteomes" id="UP000885672">
    <property type="component" value="Unassembled WGS sequence"/>
</dbReference>
<dbReference type="Gene3D" id="1.20.120.1490">
    <property type="match status" value="1"/>
</dbReference>
<proteinExistence type="predicted"/>
<reference evidence="2" key="1">
    <citation type="journal article" date="2020" name="mSystems">
        <title>Genome- and Community-Level Interaction Insights into Carbon Utilization and Element Cycling Functions of Hydrothermarchaeota in Hydrothermal Sediment.</title>
        <authorList>
            <person name="Zhou Z."/>
            <person name="Liu Y."/>
            <person name="Xu W."/>
            <person name="Pan J."/>
            <person name="Luo Z.H."/>
            <person name="Li M."/>
        </authorList>
    </citation>
    <scope>NUCLEOTIDE SEQUENCE [LARGE SCALE GENOMIC DNA]</scope>
    <source>
        <strain evidence="2">SpSt-1182</strain>
    </source>
</reference>
<feature type="compositionally biased region" description="Basic residues" evidence="1">
    <location>
        <begin position="134"/>
        <end position="144"/>
    </location>
</feature>
<accession>A0A7V0T6Z9</accession>
<sequence>MTKYYWLLVALAVSLALNAGAIGASVWHRFRRWDGERRFYRELRHEKRERISHMLCEHESEMDSLREEHFRARRALARLGDAEEPGPAAVDSLLDRLASVHREMNRVAFTTGREVFRFFPDKRRAREHWEWMHRRGPGRPPHRGPRGDRHPRFRPELEPPPEDRPDDGE</sequence>
<organism evidence="2">
    <name type="scientific">candidate division WOR-3 bacterium</name>
    <dbReference type="NCBI Taxonomy" id="2052148"/>
    <lineage>
        <taxon>Bacteria</taxon>
        <taxon>Bacteria division WOR-3</taxon>
    </lineage>
</organism>
<evidence type="ECO:0000313" key="2">
    <source>
        <dbReference type="EMBL" id="HDR00336.1"/>
    </source>
</evidence>
<dbReference type="EMBL" id="DSBX01000332">
    <property type="protein sequence ID" value="HDR00336.1"/>
    <property type="molecule type" value="Genomic_DNA"/>
</dbReference>
<name>A0A7V0T6Z9_UNCW3</name>
<dbReference type="Pfam" id="PF13801">
    <property type="entry name" value="Metal_resist"/>
    <property type="match status" value="1"/>
</dbReference>
<feature type="compositionally biased region" description="Basic and acidic residues" evidence="1">
    <location>
        <begin position="145"/>
        <end position="163"/>
    </location>
</feature>
<dbReference type="AlphaFoldDB" id="A0A7V0T6Z9"/>
<evidence type="ECO:0000256" key="1">
    <source>
        <dbReference type="SAM" id="MobiDB-lite"/>
    </source>
</evidence>